<dbReference type="Proteomes" id="UP000249239">
    <property type="component" value="Unassembled WGS sequence"/>
</dbReference>
<dbReference type="RefSeq" id="WP_111444140.1">
    <property type="nucleotide sequence ID" value="NZ_QKZK01000002.1"/>
</dbReference>
<accession>A0A2W7NJ16</accession>
<organism evidence="1 2">
    <name type="scientific">Breznakibacter xylanolyticus</name>
    <dbReference type="NCBI Taxonomy" id="990"/>
    <lineage>
        <taxon>Bacteria</taxon>
        <taxon>Pseudomonadati</taxon>
        <taxon>Bacteroidota</taxon>
        <taxon>Bacteroidia</taxon>
        <taxon>Marinilabiliales</taxon>
        <taxon>Marinilabiliaceae</taxon>
        <taxon>Breznakibacter</taxon>
    </lineage>
</organism>
<evidence type="ECO:0000313" key="2">
    <source>
        <dbReference type="Proteomes" id="UP000249239"/>
    </source>
</evidence>
<dbReference type="PANTHER" id="PTHR34071:SF2">
    <property type="entry name" value="FLAVIN-NUCLEOTIDE-BINDING PROTEIN"/>
    <property type="match status" value="1"/>
</dbReference>
<comment type="caution">
    <text evidence="1">The sequence shown here is derived from an EMBL/GenBank/DDBJ whole genome shotgun (WGS) entry which is preliminary data.</text>
</comment>
<dbReference type="Gene3D" id="2.30.110.10">
    <property type="entry name" value="Electron Transport, Fmn-binding Protein, Chain A"/>
    <property type="match status" value="1"/>
</dbReference>
<dbReference type="PANTHER" id="PTHR34071">
    <property type="entry name" value="5-NITROIMIDAZOLE ANTIBIOTICS RESISTANCE PROTEIN, NIMA-FAMILY-RELATED PROTEIN-RELATED"/>
    <property type="match status" value="1"/>
</dbReference>
<dbReference type="OrthoDB" id="116031at2"/>
<dbReference type="SUPFAM" id="SSF50475">
    <property type="entry name" value="FMN-binding split barrel"/>
    <property type="match status" value="1"/>
</dbReference>
<protein>
    <submittedName>
        <fullName evidence="1">Nitroimidazol reductase NimA-like FMN-containing flavoprotein (Pyridoxamine 5'-phosphate oxidase superfamily)</fullName>
    </submittedName>
</protein>
<dbReference type="InterPro" id="IPR012349">
    <property type="entry name" value="Split_barrel_FMN-bd"/>
</dbReference>
<proteinExistence type="predicted"/>
<evidence type="ECO:0000313" key="1">
    <source>
        <dbReference type="EMBL" id="PZX20415.1"/>
    </source>
</evidence>
<dbReference type="AlphaFoldDB" id="A0A2W7NJ16"/>
<dbReference type="EMBL" id="QKZK01000002">
    <property type="protein sequence ID" value="PZX20415.1"/>
    <property type="molecule type" value="Genomic_DNA"/>
</dbReference>
<dbReference type="InterPro" id="IPR024747">
    <property type="entry name" value="Pyridox_Oxase-rel"/>
</dbReference>
<keyword evidence="2" id="KW-1185">Reference proteome</keyword>
<name>A0A2W7NJ16_9BACT</name>
<dbReference type="Pfam" id="PF12900">
    <property type="entry name" value="Pyridox_ox_2"/>
    <property type="match status" value="1"/>
</dbReference>
<reference evidence="1 2" key="1">
    <citation type="submission" date="2018-06" db="EMBL/GenBank/DDBJ databases">
        <title>Genomic Encyclopedia of Archaeal and Bacterial Type Strains, Phase II (KMG-II): from individual species to whole genera.</title>
        <authorList>
            <person name="Goeker M."/>
        </authorList>
    </citation>
    <scope>NUCLEOTIDE SEQUENCE [LARGE SCALE GENOMIC DNA]</scope>
    <source>
        <strain evidence="1 2">DSM 6779</strain>
    </source>
</reference>
<sequence length="167" mass="19120">MMEVTNYHNDKVRRQDRLLDEAKATELLRSGEYGTLSMSCPDEGAYGIPVNYVWDGDQSLYVHCAPVGRKLQCMEKEPRVSFCVVGKTNVLSDKFTTEYESIVLQCTAHRGLSDAERMKALSLLLDKYSPHDKAVGMKYAEKSFHRTEIIRLQVTEWSGKCKRMMVE</sequence>
<gene>
    <name evidence="1" type="ORF">LX69_00414</name>
</gene>